<protein>
    <submittedName>
        <fullName evidence="4">Metallophosphoesterase</fullName>
    </submittedName>
</protein>
<dbReference type="PANTHER" id="PTHR31302:SF31">
    <property type="entry name" value="PHOSPHODIESTERASE YAEI"/>
    <property type="match status" value="1"/>
</dbReference>
<evidence type="ECO:0000256" key="2">
    <source>
        <dbReference type="ARBA" id="ARBA00022801"/>
    </source>
</evidence>
<dbReference type="InterPro" id="IPR029052">
    <property type="entry name" value="Metallo-depent_PP-like"/>
</dbReference>
<dbReference type="GO" id="GO:0016020">
    <property type="term" value="C:membrane"/>
    <property type="evidence" value="ECO:0007669"/>
    <property type="project" value="GOC"/>
</dbReference>
<dbReference type="Proteomes" id="UP000430975">
    <property type="component" value="Unassembled WGS sequence"/>
</dbReference>
<evidence type="ECO:0000256" key="1">
    <source>
        <dbReference type="ARBA" id="ARBA00022723"/>
    </source>
</evidence>
<dbReference type="PANTHER" id="PTHR31302">
    <property type="entry name" value="TRANSMEMBRANE PROTEIN WITH METALLOPHOSPHOESTERASE DOMAIN-RELATED"/>
    <property type="match status" value="1"/>
</dbReference>
<proteinExistence type="predicted"/>
<reference evidence="4 5" key="1">
    <citation type="submission" date="2019-11" db="EMBL/GenBank/DDBJ databases">
        <title>Characterisation of Fundicoccus ignavus gen. nov. sp. nov., a novel genus of the family Aerococcaceae isolated from bulk tank milk.</title>
        <authorList>
            <person name="Siebert A."/>
            <person name="Huptas C."/>
            <person name="Wenning M."/>
            <person name="Scherer S."/>
            <person name="Doll E.V."/>
        </authorList>
    </citation>
    <scope>NUCLEOTIDE SEQUENCE [LARGE SCALE GENOMIC DNA]</scope>
    <source>
        <strain evidence="4 5">WS4759</strain>
    </source>
</reference>
<sequence length="277" mass="31076">MKKSICLSAAIASALGVFVLAGLNTKLLTRRYRVSHPMIKSTVKLVYISDLHNNDYGIEHELLKAAVEETVPDVVLLGGDIFEVKQPLEPAASFVRWLGANYQSFYVTGNHEYYSYRVKEMRQLVTDSQIRVLRGETEVIEVNGNRLSISGIDDAEESHVYPSQLVQVHAQRPMEPMFSILLSHRPEFIEDFLPYGFDLILSGHAHGGQWRLPGLINGVFAPGQGFFPKYAGGRFDFDQSTLIVSRGLSHQDQPAPRFYNRPELLAIELVAVESEEA</sequence>
<dbReference type="Gene3D" id="3.60.21.10">
    <property type="match status" value="1"/>
</dbReference>
<keyword evidence="2" id="KW-0378">Hydrolase</keyword>
<dbReference type="RefSeq" id="WP_153863828.1">
    <property type="nucleotide sequence ID" value="NZ_WJQS01000008.1"/>
</dbReference>
<dbReference type="GO" id="GO:0009245">
    <property type="term" value="P:lipid A biosynthetic process"/>
    <property type="evidence" value="ECO:0007669"/>
    <property type="project" value="TreeGrafter"/>
</dbReference>
<evidence type="ECO:0000313" key="5">
    <source>
        <dbReference type="Proteomes" id="UP000430975"/>
    </source>
</evidence>
<accession>A0A6I2GH46</accession>
<name>A0A6I2GH46_9LACT</name>
<keyword evidence="5" id="KW-1185">Reference proteome</keyword>
<evidence type="ECO:0000259" key="3">
    <source>
        <dbReference type="Pfam" id="PF00149"/>
    </source>
</evidence>
<gene>
    <name evidence="4" type="ORF">GIY09_09080</name>
</gene>
<dbReference type="GO" id="GO:0008758">
    <property type="term" value="F:UDP-2,3-diacylglucosamine hydrolase activity"/>
    <property type="evidence" value="ECO:0007669"/>
    <property type="project" value="TreeGrafter"/>
</dbReference>
<dbReference type="InterPro" id="IPR004843">
    <property type="entry name" value="Calcineurin-like_PHP"/>
</dbReference>
<dbReference type="Pfam" id="PF00149">
    <property type="entry name" value="Metallophos"/>
    <property type="match status" value="1"/>
</dbReference>
<evidence type="ECO:0000313" key="4">
    <source>
        <dbReference type="EMBL" id="MRI86014.1"/>
    </source>
</evidence>
<comment type="caution">
    <text evidence="4">The sequence shown here is derived from an EMBL/GenBank/DDBJ whole genome shotgun (WGS) entry which is preliminary data.</text>
</comment>
<keyword evidence="1" id="KW-0479">Metal-binding</keyword>
<dbReference type="EMBL" id="WJQS01000008">
    <property type="protein sequence ID" value="MRI86014.1"/>
    <property type="molecule type" value="Genomic_DNA"/>
</dbReference>
<organism evidence="4 5">
    <name type="scientific">Fundicoccus ignavus</name>
    <dbReference type="NCBI Taxonomy" id="2664442"/>
    <lineage>
        <taxon>Bacteria</taxon>
        <taxon>Bacillati</taxon>
        <taxon>Bacillota</taxon>
        <taxon>Bacilli</taxon>
        <taxon>Lactobacillales</taxon>
        <taxon>Aerococcaceae</taxon>
        <taxon>Fundicoccus</taxon>
    </lineage>
</organism>
<dbReference type="InterPro" id="IPR051158">
    <property type="entry name" value="Metallophosphoesterase_sf"/>
</dbReference>
<dbReference type="AlphaFoldDB" id="A0A6I2GH46"/>
<dbReference type="GO" id="GO:0046872">
    <property type="term" value="F:metal ion binding"/>
    <property type="evidence" value="ECO:0007669"/>
    <property type="project" value="UniProtKB-KW"/>
</dbReference>
<feature type="domain" description="Calcineurin-like phosphoesterase" evidence="3">
    <location>
        <begin position="44"/>
        <end position="207"/>
    </location>
</feature>
<dbReference type="SUPFAM" id="SSF56300">
    <property type="entry name" value="Metallo-dependent phosphatases"/>
    <property type="match status" value="1"/>
</dbReference>